<sequence length="530" mass="57421">MNPNIVAIALTVFAAFLVLVLMPKEDKPFTVAVCGAWVVAAAIAFLLSEASVAFIALFIMLAVFGSVSPRGAVYLYIAVMAALPAGLVYDVPMIGLNYLVSLDYQKLAALVLLGPAFVKALFSRAPPHFRGVENLLLFFVLFTGVMSFRDLPFTSVLRTIFDLFVLVYLPYIAISRTLVTQKDIDWALRALFASFLLLAMIGVISTLRHWNYYASIGDSSFGKAYFDVRNGLLRVGATVIPSLLAALTAAGIVLAFMLKARKQISPLFAYICIGASGLTCFATGARGGWLAAIACIGAYFIFYYGSAALRRLAYVAAIICVIVGFNLIFSDSDVLNDEYGTMNYRAELIRTSVAQIQERPLFGSSDIFNLPRFQHLRQGEGIIDLVNAYIQIVLFYGMVGLGALVGAHALGAAAALKELKELPGHRELTPAQDEQRRSLVFLIAFQGGYLVLIGTISLVGQVPHYGYLILAVLIAQARILKTQRLAASQPDEVVDQTDDIASAPSQTADSPPMPAPSGPVPYGARFVRRR</sequence>
<reference evidence="8 9" key="1">
    <citation type="submission" date="2024-09" db="EMBL/GenBank/DDBJ databases">
        <authorList>
            <person name="Zhang Z.-H."/>
        </authorList>
    </citation>
    <scope>NUCLEOTIDE SEQUENCE [LARGE SCALE GENOMIC DNA]</scope>
    <source>
        <strain evidence="8 9">HHTR114</strain>
    </source>
</reference>
<dbReference type="PANTHER" id="PTHR37422:SF13">
    <property type="entry name" value="LIPOPOLYSACCHARIDE BIOSYNTHESIS PROTEIN PA4999-RELATED"/>
    <property type="match status" value="1"/>
</dbReference>
<keyword evidence="9" id="KW-1185">Reference proteome</keyword>
<gene>
    <name evidence="8" type="ORF">ACFMB1_06685</name>
</gene>
<proteinExistence type="predicted"/>
<evidence type="ECO:0000256" key="4">
    <source>
        <dbReference type="ARBA" id="ARBA00023136"/>
    </source>
</evidence>
<dbReference type="EMBL" id="JBHPON010000001">
    <property type="protein sequence ID" value="MFC6035223.1"/>
    <property type="molecule type" value="Genomic_DNA"/>
</dbReference>
<feature type="transmembrane region" description="Helical" evidence="6">
    <location>
        <begin position="155"/>
        <end position="174"/>
    </location>
</feature>
<keyword evidence="8" id="KW-0436">Ligase</keyword>
<feature type="transmembrane region" description="Helical" evidence="6">
    <location>
        <begin position="312"/>
        <end position="329"/>
    </location>
</feature>
<dbReference type="Pfam" id="PF04932">
    <property type="entry name" value="Wzy_C"/>
    <property type="match status" value="1"/>
</dbReference>
<feature type="domain" description="O-antigen ligase-related" evidence="7">
    <location>
        <begin position="275"/>
        <end position="404"/>
    </location>
</feature>
<evidence type="ECO:0000313" key="9">
    <source>
        <dbReference type="Proteomes" id="UP001596116"/>
    </source>
</evidence>
<dbReference type="InterPro" id="IPR051533">
    <property type="entry name" value="WaaL-like"/>
</dbReference>
<evidence type="ECO:0000259" key="7">
    <source>
        <dbReference type="Pfam" id="PF04932"/>
    </source>
</evidence>
<name>A0ABW1KXP5_9PROT</name>
<dbReference type="RefSeq" id="WP_379879452.1">
    <property type="nucleotide sequence ID" value="NZ_JBHPON010000001.1"/>
</dbReference>
<keyword evidence="3 6" id="KW-1133">Transmembrane helix</keyword>
<feature type="transmembrane region" description="Helical" evidence="6">
    <location>
        <begin position="5"/>
        <end position="23"/>
    </location>
</feature>
<evidence type="ECO:0000256" key="2">
    <source>
        <dbReference type="ARBA" id="ARBA00022692"/>
    </source>
</evidence>
<accession>A0ABW1KXP5</accession>
<feature type="transmembrane region" description="Helical" evidence="6">
    <location>
        <begin position="104"/>
        <end position="122"/>
    </location>
</feature>
<dbReference type="PANTHER" id="PTHR37422">
    <property type="entry name" value="TEICHURONIC ACID BIOSYNTHESIS PROTEIN TUAE"/>
    <property type="match status" value="1"/>
</dbReference>
<evidence type="ECO:0000256" key="3">
    <source>
        <dbReference type="ARBA" id="ARBA00022989"/>
    </source>
</evidence>
<keyword evidence="2 6" id="KW-0812">Transmembrane</keyword>
<feature type="region of interest" description="Disordered" evidence="5">
    <location>
        <begin position="490"/>
        <end position="530"/>
    </location>
</feature>
<feature type="transmembrane region" description="Helical" evidence="6">
    <location>
        <begin position="437"/>
        <end position="458"/>
    </location>
</feature>
<feature type="transmembrane region" description="Helical" evidence="6">
    <location>
        <begin position="73"/>
        <end position="92"/>
    </location>
</feature>
<evidence type="ECO:0000256" key="5">
    <source>
        <dbReference type="SAM" id="MobiDB-lite"/>
    </source>
</evidence>
<feature type="transmembrane region" description="Helical" evidence="6">
    <location>
        <begin position="29"/>
        <end position="61"/>
    </location>
</feature>
<feature type="transmembrane region" description="Helical" evidence="6">
    <location>
        <begin position="231"/>
        <end position="257"/>
    </location>
</feature>
<feature type="transmembrane region" description="Helical" evidence="6">
    <location>
        <begin position="264"/>
        <end position="282"/>
    </location>
</feature>
<dbReference type="Proteomes" id="UP001596116">
    <property type="component" value="Unassembled WGS sequence"/>
</dbReference>
<keyword evidence="4 6" id="KW-0472">Membrane</keyword>
<comment type="caution">
    <text evidence="8">The sequence shown here is derived from an EMBL/GenBank/DDBJ whole genome shotgun (WGS) entry which is preliminary data.</text>
</comment>
<feature type="transmembrane region" description="Helical" evidence="6">
    <location>
        <begin position="288"/>
        <end position="305"/>
    </location>
</feature>
<evidence type="ECO:0000256" key="1">
    <source>
        <dbReference type="ARBA" id="ARBA00004141"/>
    </source>
</evidence>
<organism evidence="8 9">
    <name type="scientific">Hyphococcus aureus</name>
    <dbReference type="NCBI Taxonomy" id="2666033"/>
    <lineage>
        <taxon>Bacteria</taxon>
        <taxon>Pseudomonadati</taxon>
        <taxon>Pseudomonadota</taxon>
        <taxon>Alphaproteobacteria</taxon>
        <taxon>Parvularculales</taxon>
        <taxon>Parvularculaceae</taxon>
        <taxon>Hyphococcus</taxon>
    </lineage>
</organism>
<protein>
    <submittedName>
        <fullName evidence="8">O-antigen ligase family protein</fullName>
    </submittedName>
</protein>
<evidence type="ECO:0000313" key="8">
    <source>
        <dbReference type="EMBL" id="MFC6035223.1"/>
    </source>
</evidence>
<feature type="transmembrane region" description="Helical" evidence="6">
    <location>
        <begin position="186"/>
        <end position="211"/>
    </location>
</feature>
<feature type="transmembrane region" description="Helical" evidence="6">
    <location>
        <begin position="464"/>
        <end position="480"/>
    </location>
</feature>
<feature type="transmembrane region" description="Helical" evidence="6">
    <location>
        <begin position="393"/>
        <end position="416"/>
    </location>
</feature>
<feature type="transmembrane region" description="Helical" evidence="6">
    <location>
        <begin position="134"/>
        <end position="149"/>
    </location>
</feature>
<dbReference type="InterPro" id="IPR007016">
    <property type="entry name" value="O-antigen_ligase-rel_domated"/>
</dbReference>
<dbReference type="GO" id="GO:0016874">
    <property type="term" value="F:ligase activity"/>
    <property type="evidence" value="ECO:0007669"/>
    <property type="project" value="UniProtKB-KW"/>
</dbReference>
<comment type="subcellular location">
    <subcellularLocation>
        <location evidence="1">Membrane</location>
        <topology evidence="1">Multi-pass membrane protein</topology>
    </subcellularLocation>
</comment>
<evidence type="ECO:0000256" key="6">
    <source>
        <dbReference type="SAM" id="Phobius"/>
    </source>
</evidence>